<evidence type="ECO:0000256" key="6">
    <source>
        <dbReference type="HAMAP-Rule" id="MF_01515"/>
    </source>
</evidence>
<evidence type="ECO:0000256" key="4">
    <source>
        <dbReference type="ARBA" id="ARBA00022989"/>
    </source>
</evidence>
<dbReference type="InterPro" id="IPR019264">
    <property type="entry name" value="DUF2179"/>
</dbReference>
<comment type="similarity">
    <text evidence="6">Belongs to the UPF0316 family.</text>
</comment>
<evidence type="ECO:0000313" key="9">
    <source>
        <dbReference type="EMBL" id="MDE4908236.1"/>
    </source>
</evidence>
<sequence length="197" mass="22119">MDLTFIQDPQFFSLVILPILIFFARIADVTFGTLRIIFISRGMKLLAPVVGFFEILIWLVAIGQIFQNLGSFVNYIAYAAGFAVGNYVGIIVEERMAIGINLIRIITQYDANDLISALKSSGFGVTAVDAAGKHGPVKLIFLVVKRKYIRSVIKMIHQYNPTAFYTIADVRSVKGGVIPHAFKKPRKRYLGRFRKEK</sequence>
<feature type="domain" description="DUF2179" evidence="7">
    <location>
        <begin position="123"/>
        <end position="175"/>
    </location>
</feature>
<dbReference type="Proteomes" id="UP001143747">
    <property type="component" value="Unassembled WGS sequence"/>
</dbReference>
<feature type="transmembrane region" description="Helical" evidence="6">
    <location>
        <begin position="12"/>
        <end position="38"/>
    </location>
</feature>
<accession>A0A9Q4KT65</accession>
<keyword evidence="3 6" id="KW-0812">Transmembrane</keyword>
<dbReference type="EMBL" id="JAKELO010000002">
    <property type="protein sequence ID" value="MDE4908236.1"/>
    <property type="molecule type" value="Genomic_DNA"/>
</dbReference>
<dbReference type="Pfam" id="PF10035">
    <property type="entry name" value="DUF2179"/>
    <property type="match status" value="1"/>
</dbReference>
<keyword evidence="10" id="KW-1185">Reference proteome</keyword>
<gene>
    <name evidence="9" type="ORF">L0665_06385</name>
</gene>
<dbReference type="AlphaFoldDB" id="A0A9Q4KT65"/>
<comment type="subcellular location">
    <subcellularLocation>
        <location evidence="1 6">Cell membrane</location>
        <topology evidence="1 6">Multi-pass membrane protein</topology>
    </subcellularLocation>
</comment>
<keyword evidence="4 6" id="KW-1133">Transmembrane helix</keyword>
<keyword evidence="2 6" id="KW-1003">Cell membrane</keyword>
<feature type="domain" description="DUF5698" evidence="8">
    <location>
        <begin position="33"/>
        <end position="90"/>
    </location>
</feature>
<name>A0A9Q4KT65_9EURY</name>
<evidence type="ECO:0000313" key="10">
    <source>
        <dbReference type="Proteomes" id="UP001143747"/>
    </source>
</evidence>
<dbReference type="PANTHER" id="PTHR40060:SF1">
    <property type="entry name" value="UPF0316 PROTEIN YEBE"/>
    <property type="match status" value="1"/>
</dbReference>
<comment type="caution">
    <text evidence="9">The sequence shown here is derived from an EMBL/GenBank/DDBJ whole genome shotgun (WGS) entry which is preliminary data.</text>
</comment>
<feature type="transmembrane region" description="Helical" evidence="6">
    <location>
        <begin position="72"/>
        <end position="92"/>
    </location>
</feature>
<keyword evidence="5 6" id="KW-0472">Membrane</keyword>
<evidence type="ECO:0000256" key="1">
    <source>
        <dbReference type="ARBA" id="ARBA00004651"/>
    </source>
</evidence>
<dbReference type="HAMAP" id="MF_01515">
    <property type="entry name" value="UPF0316"/>
    <property type="match status" value="1"/>
</dbReference>
<evidence type="ECO:0000256" key="2">
    <source>
        <dbReference type="ARBA" id="ARBA00022475"/>
    </source>
</evidence>
<dbReference type="Pfam" id="PF18955">
    <property type="entry name" value="DUF5698"/>
    <property type="match status" value="1"/>
</dbReference>
<evidence type="ECO:0000256" key="5">
    <source>
        <dbReference type="ARBA" id="ARBA00023136"/>
    </source>
</evidence>
<dbReference type="CDD" id="cd16381">
    <property type="entry name" value="YitT_C_like_1"/>
    <property type="match status" value="1"/>
</dbReference>
<protein>
    <recommendedName>
        <fullName evidence="6">UPF0316 protein L0665_06385</fullName>
    </recommendedName>
</protein>
<dbReference type="GO" id="GO:0005886">
    <property type="term" value="C:plasma membrane"/>
    <property type="evidence" value="ECO:0007669"/>
    <property type="project" value="UniProtKB-SubCell"/>
</dbReference>
<dbReference type="PANTHER" id="PTHR40060">
    <property type="entry name" value="UPF0316 PROTEIN YEBE"/>
    <property type="match status" value="1"/>
</dbReference>
<dbReference type="RefSeq" id="WP_274924870.1">
    <property type="nucleotide sequence ID" value="NZ_JAKELO010000002.1"/>
</dbReference>
<dbReference type="InterPro" id="IPR022930">
    <property type="entry name" value="UPF0316"/>
</dbReference>
<organism evidence="9 10">
    <name type="scientific">Methanogenium marinum</name>
    <dbReference type="NCBI Taxonomy" id="348610"/>
    <lineage>
        <taxon>Archaea</taxon>
        <taxon>Methanobacteriati</taxon>
        <taxon>Methanobacteriota</taxon>
        <taxon>Stenosarchaea group</taxon>
        <taxon>Methanomicrobia</taxon>
        <taxon>Methanomicrobiales</taxon>
        <taxon>Methanomicrobiaceae</taxon>
        <taxon>Methanogenium</taxon>
    </lineage>
</organism>
<proteinExistence type="inferred from homology"/>
<reference evidence="9" key="1">
    <citation type="submission" date="2022-01" db="EMBL/GenBank/DDBJ databases">
        <title>Draft genome of Methanogenium marinum DSM 15558.</title>
        <authorList>
            <person name="Chen S.-C."/>
            <person name="You Y.-T."/>
        </authorList>
    </citation>
    <scope>NUCLEOTIDE SEQUENCE</scope>
    <source>
        <strain evidence="9">DSM 15558</strain>
    </source>
</reference>
<feature type="transmembrane region" description="Helical" evidence="6">
    <location>
        <begin position="45"/>
        <end position="66"/>
    </location>
</feature>
<evidence type="ECO:0000256" key="3">
    <source>
        <dbReference type="ARBA" id="ARBA00022692"/>
    </source>
</evidence>
<dbReference type="NCBIfam" id="NF003191">
    <property type="entry name" value="PRK04164.1-2"/>
    <property type="match status" value="1"/>
</dbReference>
<evidence type="ECO:0000259" key="8">
    <source>
        <dbReference type="Pfam" id="PF18955"/>
    </source>
</evidence>
<evidence type="ECO:0000259" key="7">
    <source>
        <dbReference type="Pfam" id="PF10035"/>
    </source>
</evidence>
<dbReference type="InterPro" id="IPR044035">
    <property type="entry name" value="DUF5698"/>
</dbReference>